<evidence type="ECO:0000256" key="3">
    <source>
        <dbReference type="ARBA" id="ARBA00022989"/>
    </source>
</evidence>
<evidence type="ECO:0000313" key="6">
    <source>
        <dbReference type="EMBL" id="CAG7655954.1"/>
    </source>
</evidence>
<gene>
    <name evidence="6" type="ORF">SBRY_70299</name>
</gene>
<feature type="transmembrane region" description="Helical" evidence="5">
    <location>
        <begin position="218"/>
        <end position="239"/>
    </location>
</feature>
<keyword evidence="7" id="KW-1185">Reference proteome</keyword>
<comment type="caution">
    <text evidence="6">The sequence shown here is derived from an EMBL/GenBank/DDBJ whole genome shotgun (WGS) entry which is preliminary data.</text>
</comment>
<feature type="transmembrane region" description="Helical" evidence="5">
    <location>
        <begin position="194"/>
        <end position="212"/>
    </location>
</feature>
<feature type="transmembrane region" description="Helical" evidence="5">
    <location>
        <begin position="124"/>
        <end position="144"/>
    </location>
</feature>
<evidence type="ECO:0000256" key="5">
    <source>
        <dbReference type="SAM" id="Phobius"/>
    </source>
</evidence>
<organism evidence="6 7">
    <name type="scientific">Actinacidiphila bryophytorum</name>
    <dbReference type="NCBI Taxonomy" id="1436133"/>
    <lineage>
        <taxon>Bacteria</taxon>
        <taxon>Bacillati</taxon>
        <taxon>Actinomycetota</taxon>
        <taxon>Actinomycetes</taxon>
        <taxon>Kitasatosporales</taxon>
        <taxon>Streptomycetaceae</taxon>
        <taxon>Actinacidiphila</taxon>
    </lineage>
</organism>
<dbReference type="GO" id="GO:0016020">
    <property type="term" value="C:membrane"/>
    <property type="evidence" value="ECO:0007669"/>
    <property type="project" value="UniProtKB-SubCell"/>
</dbReference>
<dbReference type="InterPro" id="IPR044878">
    <property type="entry name" value="UbiA_sf"/>
</dbReference>
<dbReference type="GO" id="GO:0016765">
    <property type="term" value="F:transferase activity, transferring alkyl or aryl (other than methyl) groups"/>
    <property type="evidence" value="ECO:0007669"/>
    <property type="project" value="InterPro"/>
</dbReference>
<dbReference type="Proteomes" id="UP001153328">
    <property type="component" value="Unassembled WGS sequence"/>
</dbReference>
<dbReference type="EC" id="2.5.1.-" evidence="6"/>
<reference evidence="6" key="1">
    <citation type="submission" date="2021-06" db="EMBL/GenBank/DDBJ databases">
        <authorList>
            <person name="Arsene-Ploetze F."/>
        </authorList>
    </citation>
    <scope>NUCLEOTIDE SEQUENCE</scope>
    <source>
        <strain evidence="6">SBRY1</strain>
    </source>
</reference>
<dbReference type="EMBL" id="CAJVAX010000021">
    <property type="protein sequence ID" value="CAG7655954.1"/>
    <property type="molecule type" value="Genomic_DNA"/>
</dbReference>
<accession>A0A9W4H7F9</accession>
<keyword evidence="2 5" id="KW-0812">Transmembrane</keyword>
<dbReference type="InterPro" id="IPR000537">
    <property type="entry name" value="UbiA_prenyltransferase"/>
</dbReference>
<feature type="transmembrane region" description="Helical" evidence="5">
    <location>
        <begin position="150"/>
        <end position="169"/>
    </location>
</feature>
<evidence type="ECO:0000313" key="7">
    <source>
        <dbReference type="Proteomes" id="UP001153328"/>
    </source>
</evidence>
<sequence>MVRAAHVEATAAVTAVVTVLAAASGRTPGACALLGAAVLCGQLSVGWSNDFVDAARDTAAGRTDKPLAAGTASPGAVAAAAATALAACVVLSLAAGRLAGAAHLTGVAAAWAYNLGVKRTAVSWAPYALAFGLLPAFVTLGLPGRPWPPAWAMAAGALLGVGAHFTNVLPDIDADLAAGVRGLPQRLGRRRTRVLAPLPLLAASAVLVLGPPGPVGGAGWAALVVTAALAAATTAAASPGAGPGANPASRLPFLATLAMALTAVALLVLHGGSLTGG</sequence>
<feature type="transmembrane region" description="Helical" evidence="5">
    <location>
        <begin position="251"/>
        <end position="271"/>
    </location>
</feature>
<evidence type="ECO:0000256" key="2">
    <source>
        <dbReference type="ARBA" id="ARBA00022692"/>
    </source>
</evidence>
<protein>
    <submittedName>
        <fullName evidence="6">1,4-dihydroxy-2-naphthoate octaprenyltransferase</fullName>
        <ecNumber evidence="6">2.5.1.-</ecNumber>
    </submittedName>
</protein>
<feature type="transmembrane region" description="Helical" evidence="5">
    <location>
        <begin position="75"/>
        <end position="94"/>
    </location>
</feature>
<proteinExistence type="predicted"/>
<comment type="subcellular location">
    <subcellularLocation>
        <location evidence="1">Membrane</location>
        <topology evidence="1">Multi-pass membrane protein</topology>
    </subcellularLocation>
</comment>
<name>A0A9W4H7F9_9ACTN</name>
<dbReference type="Gene3D" id="1.10.357.140">
    <property type="entry name" value="UbiA prenyltransferase"/>
    <property type="match status" value="1"/>
</dbReference>
<evidence type="ECO:0000256" key="1">
    <source>
        <dbReference type="ARBA" id="ARBA00004141"/>
    </source>
</evidence>
<dbReference type="Pfam" id="PF01040">
    <property type="entry name" value="UbiA"/>
    <property type="match status" value="1"/>
</dbReference>
<keyword evidence="4 5" id="KW-0472">Membrane</keyword>
<keyword evidence="6" id="KW-0808">Transferase</keyword>
<evidence type="ECO:0000256" key="4">
    <source>
        <dbReference type="ARBA" id="ARBA00023136"/>
    </source>
</evidence>
<keyword evidence="3 5" id="KW-1133">Transmembrane helix</keyword>
<dbReference type="AlphaFoldDB" id="A0A9W4H7F9"/>